<accession>A0ABN1QAX5</accession>
<gene>
    <name evidence="3" type="ORF">GCM10009554_30230</name>
</gene>
<evidence type="ECO:0000256" key="1">
    <source>
        <dbReference type="ARBA" id="ARBA00001933"/>
    </source>
</evidence>
<protein>
    <submittedName>
        <fullName evidence="3">DegT/DnrJ/EryC1/StrS family aminotransferase</fullName>
    </submittedName>
</protein>
<dbReference type="SUPFAM" id="SSF53383">
    <property type="entry name" value="PLP-dependent transferases"/>
    <property type="match status" value="1"/>
</dbReference>
<comment type="similarity">
    <text evidence="2">Belongs to the DegT/DnrJ/EryC1 family.</text>
</comment>
<dbReference type="RefSeq" id="WP_343969205.1">
    <property type="nucleotide sequence ID" value="NZ_BAAAHK010000007.1"/>
</dbReference>
<dbReference type="InterPro" id="IPR015421">
    <property type="entry name" value="PyrdxlP-dep_Trfase_major"/>
</dbReference>
<reference evidence="3 4" key="1">
    <citation type="journal article" date="2019" name="Int. J. Syst. Evol. Microbiol.">
        <title>The Global Catalogue of Microorganisms (GCM) 10K type strain sequencing project: providing services to taxonomists for standard genome sequencing and annotation.</title>
        <authorList>
            <consortium name="The Broad Institute Genomics Platform"/>
            <consortium name="The Broad Institute Genome Sequencing Center for Infectious Disease"/>
            <person name="Wu L."/>
            <person name="Ma J."/>
        </authorList>
    </citation>
    <scope>NUCLEOTIDE SEQUENCE [LARGE SCALE GENOMIC DNA]</scope>
    <source>
        <strain evidence="3 4">JCM 10977</strain>
    </source>
</reference>
<evidence type="ECO:0000256" key="2">
    <source>
        <dbReference type="RuleBase" id="RU004508"/>
    </source>
</evidence>
<evidence type="ECO:0000313" key="4">
    <source>
        <dbReference type="Proteomes" id="UP001500542"/>
    </source>
</evidence>
<comment type="caution">
    <text evidence="3">The sequence shown here is derived from an EMBL/GenBank/DDBJ whole genome shotgun (WGS) entry which is preliminary data.</text>
</comment>
<evidence type="ECO:0000313" key="3">
    <source>
        <dbReference type="EMBL" id="GAA0939968.1"/>
    </source>
</evidence>
<dbReference type="InterPro" id="IPR015422">
    <property type="entry name" value="PyrdxlP-dep_Trfase_small"/>
</dbReference>
<dbReference type="PANTHER" id="PTHR30244">
    <property type="entry name" value="TRANSAMINASE"/>
    <property type="match status" value="1"/>
</dbReference>
<proteinExistence type="inferred from homology"/>
<keyword evidence="3" id="KW-0032">Aminotransferase</keyword>
<dbReference type="Pfam" id="PF01041">
    <property type="entry name" value="DegT_DnrJ_EryC1"/>
    <property type="match status" value="1"/>
</dbReference>
<name>A0ABN1QAX5_9ACTN</name>
<keyword evidence="3" id="KW-0808">Transferase</keyword>
<dbReference type="GO" id="GO:0008483">
    <property type="term" value="F:transaminase activity"/>
    <property type="evidence" value="ECO:0007669"/>
    <property type="project" value="UniProtKB-KW"/>
</dbReference>
<comment type="cofactor">
    <cofactor evidence="1">
        <name>pyridoxal 5'-phosphate</name>
        <dbReference type="ChEBI" id="CHEBI:597326"/>
    </cofactor>
</comment>
<dbReference type="Gene3D" id="3.40.640.10">
    <property type="entry name" value="Type I PLP-dependent aspartate aminotransferase-like (Major domain)"/>
    <property type="match status" value="1"/>
</dbReference>
<dbReference type="InterPro" id="IPR015424">
    <property type="entry name" value="PyrdxlP-dep_Trfase"/>
</dbReference>
<dbReference type="PANTHER" id="PTHR30244:SF34">
    <property type="entry name" value="DTDP-4-AMINO-4,6-DIDEOXYGALACTOSE TRANSAMINASE"/>
    <property type="match status" value="1"/>
</dbReference>
<dbReference type="CDD" id="cd00616">
    <property type="entry name" value="AHBA_syn"/>
    <property type="match status" value="1"/>
</dbReference>
<dbReference type="Proteomes" id="UP001500542">
    <property type="component" value="Unassembled WGS sequence"/>
</dbReference>
<dbReference type="EMBL" id="BAAAHK010000007">
    <property type="protein sequence ID" value="GAA0939968.1"/>
    <property type="molecule type" value="Genomic_DNA"/>
</dbReference>
<dbReference type="PIRSF" id="PIRSF000390">
    <property type="entry name" value="PLP_StrS"/>
    <property type="match status" value="1"/>
</dbReference>
<dbReference type="InterPro" id="IPR000653">
    <property type="entry name" value="DegT/StrS_aminotransferase"/>
</dbReference>
<keyword evidence="2" id="KW-0663">Pyridoxal phosphate</keyword>
<dbReference type="Gene3D" id="3.90.1150.10">
    <property type="entry name" value="Aspartate Aminotransferase, domain 1"/>
    <property type="match status" value="1"/>
</dbReference>
<keyword evidence="4" id="KW-1185">Reference proteome</keyword>
<organism evidence="3 4">
    <name type="scientific">Kribbella koreensis</name>
    <dbReference type="NCBI Taxonomy" id="57909"/>
    <lineage>
        <taxon>Bacteria</taxon>
        <taxon>Bacillati</taxon>
        <taxon>Actinomycetota</taxon>
        <taxon>Actinomycetes</taxon>
        <taxon>Propionibacteriales</taxon>
        <taxon>Kribbellaceae</taxon>
        <taxon>Kribbella</taxon>
    </lineage>
</organism>
<sequence length="408" mass="42668">MTGDPVRRTPLPGVLEPAGRTIGAQERAAVLRVLDSAVLCSTFGGETRALEAEMGELYGRDAVACSSGTAALHLAVAAVGFDPGDEVITTPISDFGTVAPILAQNGVPVFADVDPMTGNLDPVAVEAAITPRTRAIIVVHLFGGAADVVGLRSIADRHGLVLIEDCAQAWLGTTAGGELLGTFGDIACFSLQQYKHITAGDGGLAITANADLATRMRLFMDKGWDRSGGRVHLVLGLNYRMTELVAAVARAQLAKVADVVKRRRRSAEQLVAALGGTAGLSGHGPTGVSAEGVLAGVALPSLAGHAFWLFPLIVAGDNHVWAEALTAEGVPASAGYLDRTLYANPVFTGPIYGTSRYPLEGREYPAGLCPNAERLIDRTLVVLPWNEAYTETDVDDIARAIRKVHPHG</sequence>